<reference evidence="2 3" key="1">
    <citation type="submission" date="2017-06" db="EMBL/GenBank/DDBJ databases">
        <title>Investigating the central metabolism of Clostridium thermosuccinogenes.</title>
        <authorList>
            <person name="Koendjbiharie J.G."/>
            <person name="van Kranenburg R."/>
        </authorList>
    </citation>
    <scope>NUCLEOTIDE SEQUENCE [LARGE SCALE GENOMIC DNA]</scope>
    <source>
        <strain evidence="2 3">DSM 5806</strain>
    </source>
</reference>
<gene>
    <name evidence="2" type="ORF">CDQ84_17545</name>
</gene>
<dbReference type="InterPro" id="IPR012437">
    <property type="entry name" value="DUF1638"/>
</dbReference>
<protein>
    <recommendedName>
        <fullName evidence="1">DUF1638 domain-containing protein</fullName>
    </recommendedName>
</protein>
<proteinExistence type="predicted"/>
<name>A0A2K2F8Q8_9CLOT</name>
<keyword evidence="3" id="KW-1185">Reference proteome</keyword>
<organism evidence="2 3">
    <name type="scientific">Clostridium thermosuccinogenes</name>
    <dbReference type="NCBI Taxonomy" id="84032"/>
    <lineage>
        <taxon>Bacteria</taxon>
        <taxon>Bacillati</taxon>
        <taxon>Bacillota</taxon>
        <taxon>Clostridia</taxon>
        <taxon>Eubacteriales</taxon>
        <taxon>Clostridiaceae</taxon>
        <taxon>Clostridium</taxon>
    </lineage>
</organism>
<evidence type="ECO:0000259" key="1">
    <source>
        <dbReference type="Pfam" id="PF07796"/>
    </source>
</evidence>
<sequence length="250" mass="28245">MNGGKCMKYKLICCEVFLREACLAIAATSNTVDPEFTPKNAHENSNELRKIIQEKIDSVEKTGGYDAILLGYGLCGNGTAGIAARSIPLVIPRAHDCCTIFLGSKSKFIEYFKDNLSAEWSSTGYMERGGKDSYLRESDTSKLLGLDKAYEEYVEQYGEENAKYLWEMLHPKNESDELIYIKVPETEHLGYLKKLESYAEEIGKRVRVLDGDMRLIRGLVNGDWNEDEYLVVPPGETIKPVYDHDKIITC</sequence>
<feature type="domain" description="DUF1638" evidence="1">
    <location>
        <begin position="37"/>
        <end position="218"/>
    </location>
</feature>
<comment type="caution">
    <text evidence="2">The sequence shown here is derived from an EMBL/GenBank/DDBJ whole genome shotgun (WGS) entry which is preliminary data.</text>
</comment>
<dbReference type="EMBL" id="NIOJ01000073">
    <property type="protein sequence ID" value="PNT95179.1"/>
    <property type="molecule type" value="Genomic_DNA"/>
</dbReference>
<evidence type="ECO:0000313" key="3">
    <source>
        <dbReference type="Proteomes" id="UP000236151"/>
    </source>
</evidence>
<accession>A0A2K2F8Q8</accession>
<dbReference type="AlphaFoldDB" id="A0A2K2F8Q8"/>
<evidence type="ECO:0000313" key="2">
    <source>
        <dbReference type="EMBL" id="PNT95179.1"/>
    </source>
</evidence>
<dbReference type="Pfam" id="PF07796">
    <property type="entry name" value="DUF1638"/>
    <property type="match status" value="1"/>
</dbReference>
<dbReference type="KEGG" id="cthd:CDO33_14170"/>
<dbReference type="Proteomes" id="UP000236151">
    <property type="component" value="Unassembled WGS sequence"/>
</dbReference>